<dbReference type="AlphaFoldDB" id="A0A9P3HE70"/>
<comment type="caution">
    <text evidence="1">The sequence shown here is derived from an EMBL/GenBank/DDBJ whole genome shotgun (WGS) entry which is preliminary data.</text>
</comment>
<dbReference type="Proteomes" id="UP000827284">
    <property type="component" value="Unassembled WGS sequence"/>
</dbReference>
<reference evidence="1" key="1">
    <citation type="submission" date="2021-11" db="EMBL/GenBank/DDBJ databases">
        <authorList>
            <person name="Herlambang A."/>
            <person name="Guo Y."/>
            <person name="Takashima Y."/>
            <person name="Nishizawa T."/>
        </authorList>
    </citation>
    <scope>NUCLEOTIDE SEQUENCE</scope>
    <source>
        <strain evidence="1">E1425</strain>
    </source>
</reference>
<proteinExistence type="predicted"/>
<dbReference type="EMBL" id="BQFW01000010">
    <property type="protein sequence ID" value="GJJ74956.1"/>
    <property type="molecule type" value="Genomic_DNA"/>
</dbReference>
<accession>A0A9P3HE70</accession>
<gene>
    <name evidence="1" type="ORF">EMPS_07314</name>
</gene>
<evidence type="ECO:0000313" key="2">
    <source>
        <dbReference type="Proteomes" id="UP000827284"/>
    </source>
</evidence>
<protein>
    <submittedName>
        <fullName evidence="1">Uncharacterized protein</fullName>
    </submittedName>
</protein>
<name>A0A9P3HE70_9FUNG</name>
<organism evidence="1 2">
    <name type="scientific">Entomortierella parvispora</name>
    <dbReference type="NCBI Taxonomy" id="205924"/>
    <lineage>
        <taxon>Eukaryota</taxon>
        <taxon>Fungi</taxon>
        <taxon>Fungi incertae sedis</taxon>
        <taxon>Mucoromycota</taxon>
        <taxon>Mortierellomycotina</taxon>
        <taxon>Mortierellomycetes</taxon>
        <taxon>Mortierellales</taxon>
        <taxon>Mortierellaceae</taxon>
        <taxon>Entomortierella</taxon>
    </lineage>
</organism>
<sequence length="144" mass="16287">MICDPTILEQSRWVCSNLTHFAVKPKCDGGGLDYTAEEAQEAFMKQVGSLKRIQVLDFEPDKIEDDSFGFKPEKSLSLLDGMSELEDVNLGVQANKRMDTVHADQMLRMWPKLRRLYGFPENTVAGNYVKGLQSKVSVGRRRMG</sequence>
<keyword evidence="2" id="KW-1185">Reference proteome</keyword>
<reference evidence="1" key="2">
    <citation type="journal article" date="2022" name="Microbiol. Resour. Announc.">
        <title>Whole-Genome Sequence of Entomortierella parvispora E1425, a Mucoromycotan Fungus Associated with Burkholderiaceae-Related Endosymbiotic Bacteria.</title>
        <authorList>
            <person name="Herlambang A."/>
            <person name="Guo Y."/>
            <person name="Takashima Y."/>
            <person name="Narisawa K."/>
            <person name="Ohta H."/>
            <person name="Nishizawa T."/>
        </authorList>
    </citation>
    <scope>NUCLEOTIDE SEQUENCE</scope>
    <source>
        <strain evidence="1">E1425</strain>
    </source>
</reference>
<evidence type="ECO:0000313" key="1">
    <source>
        <dbReference type="EMBL" id="GJJ74956.1"/>
    </source>
</evidence>